<reference evidence="2 3" key="1">
    <citation type="submission" date="2019-01" db="EMBL/GenBank/DDBJ databases">
        <title>Complete genome sequence of Cohnella hallensis HS21 isolated from Korean fir (Abies koreana) rhizospheric soil.</title>
        <authorList>
            <person name="Jiang L."/>
            <person name="Kang S.W."/>
            <person name="Kim S."/>
            <person name="Jung J."/>
            <person name="Kim C.Y."/>
            <person name="Kim D.H."/>
            <person name="Kim S.W."/>
            <person name="Lee J."/>
        </authorList>
    </citation>
    <scope>NUCLEOTIDE SEQUENCE [LARGE SCALE GENOMIC DNA]</scope>
    <source>
        <strain evidence="2 3">HS21</strain>
    </source>
</reference>
<organism evidence="2 3">
    <name type="scientific">Cohnella abietis</name>
    <dbReference type="NCBI Taxonomy" id="2507935"/>
    <lineage>
        <taxon>Bacteria</taxon>
        <taxon>Bacillati</taxon>
        <taxon>Bacillota</taxon>
        <taxon>Bacilli</taxon>
        <taxon>Bacillales</taxon>
        <taxon>Paenibacillaceae</taxon>
        <taxon>Cohnella</taxon>
    </lineage>
</organism>
<sequence>MGKKYDQAKYYAEIDELTQVNNRRFALQIFPKLKKDADRKSSKIMIVIIDIDHFKTINDLYSHDIGDQVLRQISDALTDSFRNTDYIIRWGGDEFLVILPNVDEQATAALHIHMQERIKKISIPISIAVSVSVGQSLYPDEGKNLDELIKVADQNMYTHKNSKAKG</sequence>
<dbReference type="NCBIfam" id="TIGR00254">
    <property type="entry name" value="GGDEF"/>
    <property type="match status" value="1"/>
</dbReference>
<dbReference type="InterPro" id="IPR043128">
    <property type="entry name" value="Rev_trsase/Diguanyl_cyclase"/>
</dbReference>
<dbReference type="PANTHER" id="PTHR45138">
    <property type="entry name" value="REGULATORY COMPONENTS OF SENSORY TRANSDUCTION SYSTEM"/>
    <property type="match status" value="1"/>
</dbReference>
<feature type="domain" description="GGDEF" evidence="1">
    <location>
        <begin position="42"/>
        <end position="166"/>
    </location>
</feature>
<dbReference type="KEGG" id="cohn:KCTCHS21_57950"/>
<dbReference type="EMBL" id="AP019400">
    <property type="protein sequence ID" value="BBI36396.1"/>
    <property type="molecule type" value="Genomic_DNA"/>
</dbReference>
<protein>
    <recommendedName>
        <fullName evidence="1">GGDEF domain-containing protein</fullName>
    </recommendedName>
</protein>
<dbReference type="CDD" id="cd01949">
    <property type="entry name" value="GGDEF"/>
    <property type="match status" value="1"/>
</dbReference>
<dbReference type="GO" id="GO:0052621">
    <property type="term" value="F:diguanylate cyclase activity"/>
    <property type="evidence" value="ECO:0007669"/>
    <property type="project" value="TreeGrafter"/>
</dbReference>
<accession>A0A3T1DE04</accession>
<evidence type="ECO:0000313" key="3">
    <source>
        <dbReference type="Proteomes" id="UP000289856"/>
    </source>
</evidence>
<dbReference type="InterPro" id="IPR000160">
    <property type="entry name" value="GGDEF_dom"/>
</dbReference>
<evidence type="ECO:0000259" key="1">
    <source>
        <dbReference type="PROSITE" id="PS50887"/>
    </source>
</evidence>
<dbReference type="SMART" id="SM00267">
    <property type="entry name" value="GGDEF"/>
    <property type="match status" value="1"/>
</dbReference>
<name>A0A3T1DE04_9BACL</name>
<dbReference type="PANTHER" id="PTHR45138:SF6">
    <property type="entry name" value="DIGUANYLATE CYCLASE DGCN"/>
    <property type="match status" value="1"/>
</dbReference>
<dbReference type="GO" id="GO:0005886">
    <property type="term" value="C:plasma membrane"/>
    <property type="evidence" value="ECO:0007669"/>
    <property type="project" value="TreeGrafter"/>
</dbReference>
<dbReference type="Pfam" id="PF00990">
    <property type="entry name" value="GGDEF"/>
    <property type="match status" value="1"/>
</dbReference>
<keyword evidence="3" id="KW-1185">Reference proteome</keyword>
<dbReference type="PROSITE" id="PS50887">
    <property type="entry name" value="GGDEF"/>
    <property type="match status" value="1"/>
</dbReference>
<dbReference type="GO" id="GO:0043709">
    <property type="term" value="P:cell adhesion involved in single-species biofilm formation"/>
    <property type="evidence" value="ECO:0007669"/>
    <property type="project" value="TreeGrafter"/>
</dbReference>
<dbReference type="InterPro" id="IPR029787">
    <property type="entry name" value="Nucleotide_cyclase"/>
</dbReference>
<proteinExistence type="predicted"/>
<dbReference type="SUPFAM" id="SSF55073">
    <property type="entry name" value="Nucleotide cyclase"/>
    <property type="match status" value="1"/>
</dbReference>
<dbReference type="GO" id="GO:1902201">
    <property type="term" value="P:negative regulation of bacterial-type flagellum-dependent cell motility"/>
    <property type="evidence" value="ECO:0007669"/>
    <property type="project" value="TreeGrafter"/>
</dbReference>
<gene>
    <name evidence="2" type="ORF">KCTCHS21_57950</name>
</gene>
<dbReference type="AlphaFoldDB" id="A0A3T1DE04"/>
<evidence type="ECO:0000313" key="2">
    <source>
        <dbReference type="EMBL" id="BBI36396.1"/>
    </source>
</evidence>
<dbReference type="InterPro" id="IPR050469">
    <property type="entry name" value="Diguanylate_Cyclase"/>
</dbReference>
<dbReference type="Proteomes" id="UP000289856">
    <property type="component" value="Chromosome"/>
</dbReference>
<dbReference type="Gene3D" id="3.30.70.270">
    <property type="match status" value="1"/>
</dbReference>
<dbReference type="FunFam" id="3.30.70.270:FF:000001">
    <property type="entry name" value="Diguanylate cyclase domain protein"/>
    <property type="match status" value="1"/>
</dbReference>